<name>A0A4Q6XPM2_9SPHI</name>
<feature type="transmembrane region" description="Helical" evidence="5">
    <location>
        <begin position="34"/>
        <end position="54"/>
    </location>
</feature>
<organism evidence="6 7">
    <name type="scientific">Sphingobacterium corticibacterium</name>
    <dbReference type="NCBI Taxonomy" id="2484746"/>
    <lineage>
        <taxon>Bacteria</taxon>
        <taxon>Pseudomonadati</taxon>
        <taxon>Bacteroidota</taxon>
        <taxon>Sphingobacteriia</taxon>
        <taxon>Sphingobacteriales</taxon>
        <taxon>Sphingobacteriaceae</taxon>
        <taxon>Sphingobacterium</taxon>
    </lineage>
</organism>
<dbReference type="AlphaFoldDB" id="A0A4Q6XPM2"/>
<evidence type="ECO:0000256" key="1">
    <source>
        <dbReference type="ARBA" id="ARBA00004141"/>
    </source>
</evidence>
<dbReference type="InterPro" id="IPR050598">
    <property type="entry name" value="AminoAcid_Transporter"/>
</dbReference>
<gene>
    <name evidence="6" type="ORF">EWE74_03275</name>
</gene>
<dbReference type="RefSeq" id="WP_130140090.1">
    <property type="nucleotide sequence ID" value="NZ_SGIT01000001.1"/>
</dbReference>
<evidence type="ECO:0000256" key="4">
    <source>
        <dbReference type="ARBA" id="ARBA00023136"/>
    </source>
</evidence>
<dbReference type="PANTHER" id="PTHR11785">
    <property type="entry name" value="AMINO ACID TRANSPORTER"/>
    <property type="match status" value="1"/>
</dbReference>
<feature type="transmembrane region" description="Helical" evidence="5">
    <location>
        <begin position="252"/>
        <end position="274"/>
    </location>
</feature>
<feature type="transmembrane region" description="Helical" evidence="5">
    <location>
        <begin position="180"/>
        <end position="200"/>
    </location>
</feature>
<evidence type="ECO:0000313" key="6">
    <source>
        <dbReference type="EMBL" id="RZF61861.1"/>
    </source>
</evidence>
<feature type="transmembrane region" description="Helical" evidence="5">
    <location>
        <begin position="69"/>
        <end position="92"/>
    </location>
</feature>
<feature type="transmembrane region" description="Helical" evidence="5">
    <location>
        <begin position="302"/>
        <end position="325"/>
    </location>
</feature>
<keyword evidence="2 5" id="KW-0812">Transmembrane</keyword>
<evidence type="ECO:0000256" key="5">
    <source>
        <dbReference type="SAM" id="Phobius"/>
    </source>
</evidence>
<dbReference type="Gene3D" id="1.20.1740.10">
    <property type="entry name" value="Amino acid/polyamine transporter I"/>
    <property type="match status" value="1"/>
</dbReference>
<protein>
    <submittedName>
        <fullName evidence="6">Amino acid permease</fullName>
    </submittedName>
</protein>
<dbReference type="PANTHER" id="PTHR11785:SF512">
    <property type="entry name" value="SOBREMESA, ISOFORM B"/>
    <property type="match status" value="1"/>
</dbReference>
<dbReference type="OrthoDB" id="9806937at2"/>
<keyword evidence="3 5" id="KW-1133">Transmembrane helix</keyword>
<sequence>MKDTQNLKTTIENITEANSNGAANPHKSTHPKQVLSVIDAIVVIVGIVVGAGIFRTPSIVAANTGSSELFFGVWVLGGVISLIGAMCYAELSTAFPNTGGDYHFLHRAFGRRFAFLFAWARMSIIQTGSIALLAFIVGDYMSELYSLGTFSSSIYAAIVVIGLTLVNIIGVHVGTGAQKLLVSLQFIGLFVLIVAGLFFAPESSASTTVAPVSSGITAAIGGAMVMVLLTFGGWNEAGYISSEMRGGSKKMALVMIASILIITVIYLLINMAYLHVLGIDGLASSEAVGVETMRVVMGDTGVFFIGLLVILAALTSTNATIFTGARTNHALGRDFSVFSFMRTWKSKTSTPVNALVTQGVIAIFLIIVGSFARSGFESMVDFTAPIFWFFILCTGVSLFVLRYKEPHAPRPFKVPLYPVLPIIFCLTSIYLLYSSLMFAGRGAWLGVGVLLLGTVFFFFIPKSK</sequence>
<dbReference type="EMBL" id="SGIT01000001">
    <property type="protein sequence ID" value="RZF61861.1"/>
    <property type="molecule type" value="Genomic_DNA"/>
</dbReference>
<dbReference type="InterPro" id="IPR002293">
    <property type="entry name" value="AA/rel_permease1"/>
</dbReference>
<evidence type="ECO:0000313" key="7">
    <source>
        <dbReference type="Proteomes" id="UP000292855"/>
    </source>
</evidence>
<feature type="transmembrane region" description="Helical" evidence="5">
    <location>
        <begin position="144"/>
        <end position="168"/>
    </location>
</feature>
<proteinExistence type="predicted"/>
<dbReference type="GO" id="GO:0016020">
    <property type="term" value="C:membrane"/>
    <property type="evidence" value="ECO:0007669"/>
    <property type="project" value="UniProtKB-SubCell"/>
</dbReference>
<feature type="transmembrane region" description="Helical" evidence="5">
    <location>
        <begin position="384"/>
        <end position="403"/>
    </location>
</feature>
<dbReference type="PIRSF" id="PIRSF006060">
    <property type="entry name" value="AA_transporter"/>
    <property type="match status" value="1"/>
</dbReference>
<feature type="transmembrane region" description="Helical" evidence="5">
    <location>
        <begin position="352"/>
        <end position="372"/>
    </location>
</feature>
<feature type="transmembrane region" description="Helical" evidence="5">
    <location>
        <begin position="415"/>
        <end position="436"/>
    </location>
</feature>
<evidence type="ECO:0000256" key="2">
    <source>
        <dbReference type="ARBA" id="ARBA00022692"/>
    </source>
</evidence>
<keyword evidence="7" id="KW-1185">Reference proteome</keyword>
<dbReference type="Pfam" id="PF13520">
    <property type="entry name" value="AA_permease_2"/>
    <property type="match status" value="1"/>
</dbReference>
<feature type="transmembrane region" description="Helical" evidence="5">
    <location>
        <begin position="442"/>
        <end position="460"/>
    </location>
</feature>
<evidence type="ECO:0000256" key="3">
    <source>
        <dbReference type="ARBA" id="ARBA00022989"/>
    </source>
</evidence>
<reference evidence="6 7" key="1">
    <citation type="submission" date="2019-02" db="EMBL/GenBank/DDBJ databases">
        <authorList>
            <person name="Li Y."/>
        </authorList>
    </citation>
    <scope>NUCLEOTIDE SEQUENCE [LARGE SCALE GENOMIC DNA]</scope>
    <source>
        <strain evidence="6 7">30C10-4-7</strain>
    </source>
</reference>
<accession>A0A4Q6XPM2</accession>
<dbReference type="GO" id="GO:0015179">
    <property type="term" value="F:L-amino acid transmembrane transporter activity"/>
    <property type="evidence" value="ECO:0007669"/>
    <property type="project" value="TreeGrafter"/>
</dbReference>
<comment type="caution">
    <text evidence="6">The sequence shown here is derived from an EMBL/GenBank/DDBJ whole genome shotgun (WGS) entry which is preliminary data.</text>
</comment>
<dbReference type="Proteomes" id="UP000292855">
    <property type="component" value="Unassembled WGS sequence"/>
</dbReference>
<comment type="subcellular location">
    <subcellularLocation>
        <location evidence="1">Membrane</location>
        <topology evidence="1">Multi-pass membrane protein</topology>
    </subcellularLocation>
</comment>
<feature type="transmembrane region" description="Helical" evidence="5">
    <location>
        <begin position="212"/>
        <end position="231"/>
    </location>
</feature>
<feature type="transmembrane region" description="Helical" evidence="5">
    <location>
        <begin position="113"/>
        <end position="138"/>
    </location>
</feature>
<keyword evidence="4 5" id="KW-0472">Membrane</keyword>